<feature type="region of interest" description="Disordered" evidence="1">
    <location>
        <begin position="286"/>
        <end position="312"/>
    </location>
</feature>
<evidence type="ECO:0000313" key="3">
    <source>
        <dbReference type="Proteomes" id="UP001054902"/>
    </source>
</evidence>
<keyword evidence="3" id="KW-1185">Reference proteome</keyword>
<proteinExistence type="predicted"/>
<evidence type="ECO:0000256" key="1">
    <source>
        <dbReference type="SAM" id="MobiDB-lite"/>
    </source>
</evidence>
<comment type="caution">
    <text evidence="2">The sequence shown here is derived from an EMBL/GenBank/DDBJ whole genome shotgun (WGS) entry which is preliminary data.</text>
</comment>
<organism evidence="2 3">
    <name type="scientific">Chaetoceros tenuissimus</name>
    <dbReference type="NCBI Taxonomy" id="426638"/>
    <lineage>
        <taxon>Eukaryota</taxon>
        <taxon>Sar</taxon>
        <taxon>Stramenopiles</taxon>
        <taxon>Ochrophyta</taxon>
        <taxon>Bacillariophyta</taxon>
        <taxon>Coscinodiscophyceae</taxon>
        <taxon>Chaetocerotophycidae</taxon>
        <taxon>Chaetocerotales</taxon>
        <taxon>Chaetocerotaceae</taxon>
        <taxon>Chaetoceros</taxon>
    </lineage>
</organism>
<dbReference type="EMBL" id="BLLK01000047">
    <property type="protein sequence ID" value="GFH53404.1"/>
    <property type="molecule type" value="Genomic_DNA"/>
</dbReference>
<dbReference type="AlphaFoldDB" id="A0AAD3H831"/>
<feature type="compositionally biased region" description="Low complexity" evidence="1">
    <location>
        <begin position="236"/>
        <end position="247"/>
    </location>
</feature>
<reference evidence="2 3" key="1">
    <citation type="journal article" date="2021" name="Sci. Rep.">
        <title>The genome of the diatom Chaetoceros tenuissimus carries an ancient integrated fragment of an extant virus.</title>
        <authorList>
            <person name="Hongo Y."/>
            <person name="Kimura K."/>
            <person name="Takaki Y."/>
            <person name="Yoshida Y."/>
            <person name="Baba S."/>
            <person name="Kobayashi G."/>
            <person name="Nagasaki K."/>
            <person name="Hano T."/>
            <person name="Tomaru Y."/>
        </authorList>
    </citation>
    <scope>NUCLEOTIDE SEQUENCE [LARGE SCALE GENOMIC DNA]</scope>
    <source>
        <strain evidence="2 3">NIES-3715</strain>
    </source>
</reference>
<evidence type="ECO:0000313" key="2">
    <source>
        <dbReference type="EMBL" id="GFH53404.1"/>
    </source>
</evidence>
<sequence>MESNESLSNDSIQLTLSRSTYPMKGSVIGSLSIPPSANVSTVKLYIAGRCRLDSRWHDISTAKKRYGTHPCHAELPPWIEELVEDSYFAKKKDKSVGRTVRESSMRSTLSFNSIRSNSSKLSLGSRSTSSQSTTTKKKKRGKHESICFWSTNVLQLCHDEILVPFVNNGSDDDYEEEKPLSMSGSNWMKNATKYLETLQTYQNNTEEEEYLSQDESEASDESQESDDHESIDSDSDASSASSDYSSSSEHDSDSDISQQELDDGTEMEQLIREVTNTSIENDAATEERELHAATEAAATPTNPSSSNNTPIDKEKPLYFTFRTDLPDDIIPTLNAICVRYYYSAVAYITDTEGNATVLQVPFTVIAPTKQSILQQSIQKYRNAKISIGSLHALSHSKANLISLSTTYKAEPWSISVKRNQCNLIMNQSNRRALTIEENGMKCGTLEIIGGGVIVPGEDIVLKFTCHDGLDGIPVLPCYQMSANLYGEEYVMTVDGKRKKRCRSFAFDTDYERVYSGVTDCVALSLHLPEQSPMTIHTDFVEIVVMTRIDFTVKTPGHKSYRFLTVEFPCRVVQSAPEEEDMENDLSSVLEDTLLDMKWAGNENEYEEHRKLITSDVLNDLNMVALHALNTSRV</sequence>
<feature type="compositionally biased region" description="Low complexity" evidence="1">
    <location>
        <begin position="293"/>
        <end position="310"/>
    </location>
</feature>
<feature type="region of interest" description="Disordered" evidence="1">
    <location>
        <begin position="204"/>
        <end position="261"/>
    </location>
</feature>
<accession>A0AAD3H831</accession>
<name>A0AAD3H831_9STRA</name>
<feature type="compositionally biased region" description="Acidic residues" evidence="1">
    <location>
        <begin position="205"/>
        <end position="235"/>
    </location>
</feature>
<dbReference type="Proteomes" id="UP001054902">
    <property type="component" value="Unassembled WGS sequence"/>
</dbReference>
<gene>
    <name evidence="2" type="ORF">CTEN210_09880</name>
</gene>
<feature type="compositionally biased region" description="Low complexity" evidence="1">
    <location>
        <begin position="118"/>
        <end position="134"/>
    </location>
</feature>
<protein>
    <submittedName>
        <fullName evidence="2">Uncharacterized protein</fullName>
    </submittedName>
</protein>
<feature type="region of interest" description="Disordered" evidence="1">
    <location>
        <begin position="118"/>
        <end position="138"/>
    </location>
</feature>